<comment type="subcellular location">
    <subcellularLocation>
        <location evidence="1">Mitochondrion</location>
    </subcellularLocation>
</comment>
<dbReference type="PROSITE" id="PS00600">
    <property type="entry name" value="AA_TRANSFER_CLASS_3"/>
    <property type="match status" value="1"/>
</dbReference>
<dbReference type="EMBL" id="JAULSR010000002">
    <property type="protein sequence ID" value="KAK0630471.1"/>
    <property type="molecule type" value="Genomic_DNA"/>
</dbReference>
<dbReference type="GO" id="GO:0004141">
    <property type="term" value="F:dethiobiotin synthase activity"/>
    <property type="evidence" value="ECO:0007669"/>
    <property type="project" value="InterPro"/>
</dbReference>
<keyword evidence="2" id="KW-0032">Aminotransferase</keyword>
<dbReference type="GO" id="GO:0030170">
    <property type="term" value="F:pyridoxal phosphate binding"/>
    <property type="evidence" value="ECO:0007669"/>
    <property type="project" value="InterPro"/>
</dbReference>
<accession>A0AA40C9J3</accession>
<comment type="caution">
    <text evidence="4">The sequence shown here is derived from an EMBL/GenBank/DDBJ whole genome shotgun (WGS) entry which is preliminary data.</text>
</comment>
<dbReference type="InterPro" id="IPR022357">
    <property type="entry name" value="MIP_CS"/>
</dbReference>
<dbReference type="InterPro" id="IPR015424">
    <property type="entry name" value="PyrdxlP-dep_Trfase"/>
</dbReference>
<dbReference type="PANTHER" id="PTHR42684:SF3">
    <property type="entry name" value="ADENOSYLMETHIONINE-8-AMINO-7-OXONONANOATE AMINOTRANSFERASE"/>
    <property type="match status" value="1"/>
</dbReference>
<dbReference type="PROSITE" id="PS00221">
    <property type="entry name" value="MIP"/>
    <property type="match status" value="1"/>
</dbReference>
<gene>
    <name evidence="4" type="ORF">B0T17DRAFT_221807</name>
</gene>
<organism evidence="4 5">
    <name type="scientific">Bombardia bombarda</name>
    <dbReference type="NCBI Taxonomy" id="252184"/>
    <lineage>
        <taxon>Eukaryota</taxon>
        <taxon>Fungi</taxon>
        <taxon>Dikarya</taxon>
        <taxon>Ascomycota</taxon>
        <taxon>Pezizomycotina</taxon>
        <taxon>Sordariomycetes</taxon>
        <taxon>Sordariomycetidae</taxon>
        <taxon>Sordariales</taxon>
        <taxon>Lasiosphaeriaceae</taxon>
        <taxon>Bombardia</taxon>
    </lineage>
</organism>
<evidence type="ECO:0000313" key="4">
    <source>
        <dbReference type="EMBL" id="KAK0630471.1"/>
    </source>
</evidence>
<dbReference type="InterPro" id="IPR015421">
    <property type="entry name" value="PyrdxlP-dep_Trfase_major"/>
</dbReference>
<dbReference type="GO" id="GO:0000287">
    <property type="term" value="F:magnesium ion binding"/>
    <property type="evidence" value="ECO:0007669"/>
    <property type="project" value="InterPro"/>
</dbReference>
<dbReference type="SUPFAM" id="SSF52540">
    <property type="entry name" value="P-loop containing nucleoside triphosphate hydrolases"/>
    <property type="match status" value="1"/>
</dbReference>
<dbReference type="GO" id="GO:0009102">
    <property type="term" value="P:biotin biosynthetic process"/>
    <property type="evidence" value="ECO:0007669"/>
    <property type="project" value="InterPro"/>
</dbReference>
<dbReference type="Gene3D" id="3.40.640.10">
    <property type="entry name" value="Type I PLP-dependent aspartate aminotransferase-like (Major domain)"/>
    <property type="match status" value="1"/>
</dbReference>
<evidence type="ECO:0000256" key="3">
    <source>
        <dbReference type="ARBA" id="ARBA00022679"/>
    </source>
</evidence>
<proteinExistence type="inferred from homology"/>
<evidence type="ECO:0000256" key="2">
    <source>
        <dbReference type="ARBA" id="ARBA00022576"/>
    </source>
</evidence>
<evidence type="ECO:0000313" key="5">
    <source>
        <dbReference type="Proteomes" id="UP001174934"/>
    </source>
</evidence>
<dbReference type="Proteomes" id="UP001174934">
    <property type="component" value="Unassembled WGS sequence"/>
</dbReference>
<keyword evidence="5" id="KW-1185">Reference proteome</keyword>
<dbReference type="InterPro" id="IPR049704">
    <property type="entry name" value="Aminotrans_3_PPA_site"/>
</dbReference>
<dbReference type="Pfam" id="PF13500">
    <property type="entry name" value="AAA_26"/>
    <property type="match status" value="1"/>
</dbReference>
<dbReference type="PANTHER" id="PTHR42684">
    <property type="entry name" value="ADENOSYLMETHIONINE-8-AMINO-7-OXONONANOATE AMINOTRANSFERASE"/>
    <property type="match status" value="1"/>
</dbReference>
<keyword evidence="3 4" id="KW-0808">Transferase</keyword>
<name>A0AA40C9J3_9PEZI</name>
<reference evidence="4" key="1">
    <citation type="submission" date="2023-06" db="EMBL/GenBank/DDBJ databases">
        <title>Genome-scale phylogeny and comparative genomics of the fungal order Sordariales.</title>
        <authorList>
            <consortium name="Lawrence Berkeley National Laboratory"/>
            <person name="Hensen N."/>
            <person name="Bonometti L."/>
            <person name="Westerberg I."/>
            <person name="Brannstrom I.O."/>
            <person name="Guillou S."/>
            <person name="Cros-Aarteil S."/>
            <person name="Calhoun S."/>
            <person name="Haridas S."/>
            <person name="Kuo A."/>
            <person name="Mondo S."/>
            <person name="Pangilinan J."/>
            <person name="Riley R."/>
            <person name="LaButti K."/>
            <person name="Andreopoulos B."/>
            <person name="Lipzen A."/>
            <person name="Chen C."/>
            <person name="Yanf M."/>
            <person name="Daum C."/>
            <person name="Ng V."/>
            <person name="Clum A."/>
            <person name="Steindorff A."/>
            <person name="Ohm R."/>
            <person name="Martin F."/>
            <person name="Silar P."/>
            <person name="Natvig D."/>
            <person name="Lalanne C."/>
            <person name="Gautier V."/>
            <person name="Ament-velasquez S.L."/>
            <person name="Kruys A."/>
            <person name="Hutchinson M.I."/>
            <person name="Powell A.J."/>
            <person name="Barry K."/>
            <person name="Miller A.N."/>
            <person name="Grigoriev I.V."/>
            <person name="Debuchy R."/>
            <person name="Gladieux P."/>
            <person name="Thoren M.H."/>
            <person name="Johannesson H."/>
        </authorList>
    </citation>
    <scope>NUCLEOTIDE SEQUENCE</scope>
    <source>
        <strain evidence="4">SMH3391-2</strain>
    </source>
</reference>
<dbReference type="InterPro" id="IPR004472">
    <property type="entry name" value="DTB_synth_BioD"/>
</dbReference>
<dbReference type="Pfam" id="PF00202">
    <property type="entry name" value="Aminotran_3"/>
    <property type="match status" value="2"/>
</dbReference>
<dbReference type="CDD" id="cd03109">
    <property type="entry name" value="DTBS"/>
    <property type="match status" value="1"/>
</dbReference>
<dbReference type="FunFam" id="3.90.1150.10:FF:000080">
    <property type="entry name" value="Bifunctional dethiobiotin synthetase/adenosylmethionine-8-amino-7-oxononanoate aminotransferase"/>
    <property type="match status" value="1"/>
</dbReference>
<dbReference type="InterPro" id="IPR005814">
    <property type="entry name" value="Aminotrans_3"/>
</dbReference>
<sequence>MPSPLPPTGSLLWRSLRVFQVYGANTDVGKTVFASILCKAAKRHWHNEEVAFLKPVSTGPPDEADDQHLSKYAPEVLRETLFQYDVAVSPHIAARVSNKSVPPDNTLLARIRTFTSELASRTSGWLFVETAGGVHSPGPLGSTQADLYMPLRLPVILIGDAKLGGISQTISAFESLKIRGYDVGTVLLFKEDVYQNHIYLTDYFGERHGIPVYTATLPPARVAHRQSDEKNMSQYYREASSNDAAIKILQYLDTRHGQRIERLESMSSSAHKRIWYPFTQHKQLSPDKITVIDSARGDHFQTLVTSPSAQNGIASSTTETAGSSLSLLKPSFDGSASWWTQGLGHGNPALTLAAAYAAGRYGHVMFAEAVHEPALALAETLLAGTQNPRLTRVFYSDNGSTGTEVALKMALRAARVRYGWTTKDGNVKLGVLGLKGSYHGDTIGAMDSAEPGTFNEKVEWYEGRGFWFDYPTVLCSEGKWKVKLPDVLLRYCGEGEGKKERSFTSLSGVFELESREAGGQGQVYERYIVDTLKHLQAQGQKFGALMLEPVVLGAGGMLLVDPLFQKTLVNVVRRSTHLFAKPDTISQHGPPSSESDTTKWAGLPVIFDEVFTGMYRLGRFTAASMLGVDPDISVHAKLLTGGLVPLCTTLASDSIFQAFETDDKSDALLHGHSYTAHAVGCQVALESVRELQRMEARGNWNWAQKAQLGHDVLNVGHEDDSHRGQVLSPPLGRCGDGTPDKSTVGVWSVWSPGFVDWMSRQTAKVDGVWALGSVLAIHMKTLDGSAGDTRAMRLGRYRRLC</sequence>
<dbReference type="GO" id="GO:0004015">
    <property type="term" value="F:adenosylmethionine-8-amino-7-oxononanoate transaminase activity"/>
    <property type="evidence" value="ECO:0007669"/>
    <property type="project" value="TreeGrafter"/>
</dbReference>
<dbReference type="SUPFAM" id="SSF53383">
    <property type="entry name" value="PLP-dependent transferases"/>
    <property type="match status" value="1"/>
</dbReference>
<dbReference type="InterPro" id="IPR027417">
    <property type="entry name" value="P-loop_NTPase"/>
</dbReference>
<dbReference type="AlphaFoldDB" id="A0AA40C9J3"/>
<dbReference type="HAMAP" id="MF_00336">
    <property type="entry name" value="BioD"/>
    <property type="match status" value="1"/>
</dbReference>
<evidence type="ECO:0000256" key="1">
    <source>
        <dbReference type="ARBA" id="ARBA00004173"/>
    </source>
</evidence>
<dbReference type="GO" id="GO:0005524">
    <property type="term" value="F:ATP binding"/>
    <property type="evidence" value="ECO:0007669"/>
    <property type="project" value="InterPro"/>
</dbReference>
<dbReference type="GO" id="GO:0005739">
    <property type="term" value="C:mitochondrion"/>
    <property type="evidence" value="ECO:0007669"/>
    <property type="project" value="UniProtKB-SubCell"/>
</dbReference>
<dbReference type="Gene3D" id="3.40.50.300">
    <property type="entry name" value="P-loop containing nucleotide triphosphate hydrolases"/>
    <property type="match status" value="1"/>
</dbReference>
<protein>
    <submittedName>
        <fullName evidence="4">Pyridoxal phosphate-dependent transferase</fullName>
    </submittedName>
</protein>